<gene>
    <name evidence="1" type="ORF">EVG20_g3104</name>
</gene>
<sequence>MPRSFFAPPKTLSELVERLADAISLLTAACQCGSIPPRGGSSTFDVGTCRLSIKLSSPRARSTSGLTAASIRARDLLALVTVCVRDKRRAQSSFSPNTPRLLKSLKRAHIPAEMKCYRTAQEVAARKQKKV</sequence>
<accession>A0A4Y9Z6D0</accession>
<protein>
    <submittedName>
        <fullName evidence="1">Uncharacterized protein</fullName>
    </submittedName>
</protein>
<reference evidence="1 2" key="1">
    <citation type="submission" date="2019-02" db="EMBL/GenBank/DDBJ databases">
        <title>Genome sequencing of the rare red list fungi Dentipellis fragilis.</title>
        <authorList>
            <person name="Buettner E."/>
            <person name="Kellner H."/>
        </authorList>
    </citation>
    <scope>NUCLEOTIDE SEQUENCE [LARGE SCALE GENOMIC DNA]</scope>
    <source>
        <strain evidence="1 2">DSM 105465</strain>
    </source>
</reference>
<dbReference type="AlphaFoldDB" id="A0A4Y9Z6D0"/>
<comment type="caution">
    <text evidence="1">The sequence shown here is derived from an EMBL/GenBank/DDBJ whole genome shotgun (WGS) entry which is preliminary data.</text>
</comment>
<organism evidence="1 2">
    <name type="scientific">Dentipellis fragilis</name>
    <dbReference type="NCBI Taxonomy" id="205917"/>
    <lineage>
        <taxon>Eukaryota</taxon>
        <taxon>Fungi</taxon>
        <taxon>Dikarya</taxon>
        <taxon>Basidiomycota</taxon>
        <taxon>Agaricomycotina</taxon>
        <taxon>Agaricomycetes</taxon>
        <taxon>Russulales</taxon>
        <taxon>Hericiaceae</taxon>
        <taxon>Dentipellis</taxon>
    </lineage>
</organism>
<dbReference type="EMBL" id="SEOQ01000134">
    <property type="protein sequence ID" value="TFY69577.1"/>
    <property type="molecule type" value="Genomic_DNA"/>
</dbReference>
<dbReference type="Proteomes" id="UP000298327">
    <property type="component" value="Unassembled WGS sequence"/>
</dbReference>
<evidence type="ECO:0000313" key="2">
    <source>
        <dbReference type="Proteomes" id="UP000298327"/>
    </source>
</evidence>
<name>A0A4Y9Z6D0_9AGAM</name>
<evidence type="ECO:0000313" key="1">
    <source>
        <dbReference type="EMBL" id="TFY69577.1"/>
    </source>
</evidence>
<proteinExistence type="predicted"/>
<keyword evidence="2" id="KW-1185">Reference proteome</keyword>